<protein>
    <submittedName>
        <fullName evidence="3">AAA family ATPase</fullName>
    </submittedName>
</protein>
<evidence type="ECO:0000313" key="3">
    <source>
        <dbReference type="EMBL" id="QQP86028.1"/>
    </source>
</evidence>
<feature type="coiled-coil region" evidence="1">
    <location>
        <begin position="352"/>
        <end position="412"/>
    </location>
</feature>
<dbReference type="SUPFAM" id="SSF52540">
    <property type="entry name" value="P-loop containing nucleoside triphosphate hydrolases"/>
    <property type="match status" value="1"/>
</dbReference>
<dbReference type="KEGG" id="eaz:JHT90_01880"/>
<keyword evidence="4" id="KW-1185">Reference proteome</keyword>
<accession>A0A974RXA5</accession>
<dbReference type="Pfam" id="PF13481">
    <property type="entry name" value="AAA_25"/>
    <property type="match status" value="1"/>
</dbReference>
<dbReference type="RefSeq" id="WP_201093429.1">
    <property type="nucleotide sequence ID" value="NZ_CP067393.1"/>
</dbReference>
<dbReference type="AlphaFoldDB" id="A0A974RXA5"/>
<evidence type="ECO:0000259" key="2">
    <source>
        <dbReference type="SMART" id="SM00382"/>
    </source>
</evidence>
<dbReference type="Proteomes" id="UP000595278">
    <property type="component" value="Chromosome"/>
</dbReference>
<evidence type="ECO:0000313" key="4">
    <source>
        <dbReference type="Proteomes" id="UP000595278"/>
    </source>
</evidence>
<reference evidence="3 4" key="1">
    <citation type="submission" date="2021-01" db="EMBL/GenBank/DDBJ databases">
        <title>Entomomonas sp. F2A isolated from a house cricket (Acheta domesticus).</title>
        <authorList>
            <person name="Spergser J."/>
            <person name="Busse H.-J."/>
        </authorList>
    </citation>
    <scope>NUCLEOTIDE SEQUENCE [LARGE SCALE GENOMIC DNA]</scope>
    <source>
        <strain evidence="3 4">F2A</strain>
    </source>
</reference>
<evidence type="ECO:0000256" key="1">
    <source>
        <dbReference type="SAM" id="Coils"/>
    </source>
</evidence>
<dbReference type="InterPro" id="IPR027417">
    <property type="entry name" value="P-loop_NTPase"/>
</dbReference>
<name>A0A974RXA5_9GAMM</name>
<feature type="domain" description="AAA+ ATPase" evidence="2">
    <location>
        <begin position="121"/>
        <end position="305"/>
    </location>
</feature>
<organism evidence="3 4">
    <name type="scientific">Entomomonas asaccharolytica</name>
    <dbReference type="NCBI Taxonomy" id="2785331"/>
    <lineage>
        <taxon>Bacteria</taxon>
        <taxon>Pseudomonadati</taxon>
        <taxon>Pseudomonadota</taxon>
        <taxon>Gammaproteobacteria</taxon>
        <taxon>Pseudomonadales</taxon>
        <taxon>Pseudomonadaceae</taxon>
        <taxon>Entomomonas</taxon>
    </lineage>
</organism>
<proteinExistence type="predicted"/>
<gene>
    <name evidence="3" type="ORF">JHT90_01880</name>
</gene>
<dbReference type="SMART" id="SM00382">
    <property type="entry name" value="AAA"/>
    <property type="match status" value="1"/>
</dbReference>
<dbReference type="EMBL" id="CP067393">
    <property type="protein sequence ID" value="QQP86028.1"/>
    <property type="molecule type" value="Genomic_DNA"/>
</dbReference>
<dbReference type="Gene3D" id="3.40.50.300">
    <property type="entry name" value="P-loop containing nucleotide triphosphate hydrolases"/>
    <property type="match status" value="1"/>
</dbReference>
<keyword evidence="1" id="KW-0175">Coiled coil</keyword>
<sequence>MNNCDHLDFLDTDNERSLVDLLKQLNHKKITHQEKEKINYIIEIAHQQLIAGTNLSKNDFISYLQALVMWHKKSLTPLANNTSVSVTDNDNNSSIYKALLVNASTVTPQSIRWIWPNYLARGKLHILSGQAGTGKTTLALAIAATISKAGTFPDGFCCQQHGQILIWSAEDDLNDTLLPRLLALQANTKTIHIIQGRKNHLTGQIEPFDPATDIHLLIDTVKDIGFVDLMIIDPIVSMVKGDMHESTDVRSSLQPLVDFANRIDCAILGITHFSKGTQHSSPLERVTGSLAFGALPRIVWVTAKDHDENKHLLAIAKSNIGQDNIGIYYHLKQVDLPEGFSASCVNWGESVNKQALRQLSQLEQKLDQRTHTEPVTTLQSILQQGKLPSNQVKQLMKDNGFTEKQIRTAREKLNIQIIQEGFGQDIKTFWQLPHICPD</sequence>
<dbReference type="InterPro" id="IPR003593">
    <property type="entry name" value="AAA+_ATPase"/>
</dbReference>